<comment type="caution">
    <text evidence="1">The sequence shown here is derived from an EMBL/GenBank/DDBJ whole genome shotgun (WGS) entry which is preliminary data.</text>
</comment>
<proteinExistence type="predicted"/>
<accession>A0ACB0LAI1</accession>
<evidence type="ECO:0000313" key="1">
    <source>
        <dbReference type="EMBL" id="CAJ2666246.1"/>
    </source>
</evidence>
<evidence type="ECO:0000313" key="2">
    <source>
        <dbReference type="Proteomes" id="UP001177021"/>
    </source>
</evidence>
<protein>
    <submittedName>
        <fullName evidence="1">Uncharacterized protein</fullName>
    </submittedName>
</protein>
<reference evidence="1" key="1">
    <citation type="submission" date="2023-10" db="EMBL/GenBank/DDBJ databases">
        <authorList>
            <person name="Rodriguez Cubillos JULIANA M."/>
            <person name="De Vega J."/>
        </authorList>
    </citation>
    <scope>NUCLEOTIDE SEQUENCE</scope>
</reference>
<organism evidence="1 2">
    <name type="scientific">Trifolium pratense</name>
    <name type="common">Red clover</name>
    <dbReference type="NCBI Taxonomy" id="57577"/>
    <lineage>
        <taxon>Eukaryota</taxon>
        <taxon>Viridiplantae</taxon>
        <taxon>Streptophyta</taxon>
        <taxon>Embryophyta</taxon>
        <taxon>Tracheophyta</taxon>
        <taxon>Spermatophyta</taxon>
        <taxon>Magnoliopsida</taxon>
        <taxon>eudicotyledons</taxon>
        <taxon>Gunneridae</taxon>
        <taxon>Pentapetalae</taxon>
        <taxon>rosids</taxon>
        <taxon>fabids</taxon>
        <taxon>Fabales</taxon>
        <taxon>Fabaceae</taxon>
        <taxon>Papilionoideae</taxon>
        <taxon>50 kb inversion clade</taxon>
        <taxon>NPAAA clade</taxon>
        <taxon>Hologalegina</taxon>
        <taxon>IRL clade</taxon>
        <taxon>Trifolieae</taxon>
        <taxon>Trifolium</taxon>
    </lineage>
</organism>
<name>A0ACB0LAI1_TRIPR</name>
<gene>
    <name evidence="1" type="ORF">MILVUS5_LOCUS31063</name>
</gene>
<sequence>MTNYIPKLFYALLFLLLLNSESTLQFKNVTTESAESKCIEWEKQALLKFKQSIGDKYGILTTWRDGEKDGDCCKWKGIECNNETGHVKKLDLRGDYIQYMEGVIDFTSLIALENMEYLDLSYNKFRGSQISEHIGSLTKLRYLNLSNSYVDGRIPYQIGNLLELEYLDLSWNNIYGNIPCQLRNLSRLQYLNLDRTSLDGKLPFLTGNLPMLQTLKLGGQFDITYDDTKWLSTLTSLTKLVLIESLPFGSSHHLLQAIRKIISNLRELRLVGFGLMDNDVSNLFHSHSNYSTFPTILDFSDNMLTSSTFQFLSNLSLNLQELYLSGNNIVFSSHLYPNIPSLVILDLSYNNLTSFQFIGNFNFSSKLQKLYLTNCSLTDKSFIVSSIPTSNSSSSLLMLDLSSNSLRSSKVFFWIFNFTTNLQILDLSDNSLEGPILDGFGNVMKSLEYIYLFYNHLHGEIPSFFGNICTLQVLDLSRNNFSGEISNFIQTSSWCNKHILRRLNLAYNRITGVLPKTISLLSNLEYLNLDENSLEGHINESHFTNFSKLKRLYLSSNSLSLTFSRSWVPPFQISFLRLASCKLGSSFPSWIKTQRSLVGLDISNAGINDYVPEWIWNNSKYLIIMNMSHNNLKGTIPNFSIKLPQNPYIILNSNQLEGPVPSFLRQASYLNLFENKFSTLFTFLCDKSPSATPLAVLHLSNNQIKGQLPDCWKSVNNLMFLDLSNNNLRGKIPQTMGTLVKLETLVLKQNSLNGDFPSTLKNCSNLRTFNVGENLLSGHIPSWIGENMQQLIILSLSGNRFSGSIPIHLCYLQKIQILDLSRNNLSEEIPKCLRNFTALSKKTINTSETESSVNTDFLPIITLYWKGVEREFQNPELRLLSIDLSSNNLTGEIPKEIGNLIGLVSLNLSRNNLSGEIPSETGNLVSLEYLDLSRNHFSGKIPQTITQIDSLGDLDLSNNFLSGRIPFGRHLETLGSKGFEGNLNLCGEPLAKKCPEDMISVNPKQQKVHGEDDNSVFHQGFYLSLGLGYFTGFWGLMGPILTWRPWRIVYLRFLNKVIDYIYVLVAVNVARFKNWLKD</sequence>
<dbReference type="EMBL" id="CASHSV030000513">
    <property type="protein sequence ID" value="CAJ2666246.1"/>
    <property type="molecule type" value="Genomic_DNA"/>
</dbReference>
<dbReference type="Proteomes" id="UP001177021">
    <property type="component" value="Unassembled WGS sequence"/>
</dbReference>
<keyword evidence="2" id="KW-1185">Reference proteome</keyword>